<dbReference type="AlphaFoldDB" id="A0A089LRY0"/>
<dbReference type="Proteomes" id="UP000029507">
    <property type="component" value="Chromosome"/>
</dbReference>
<gene>
    <name evidence="1" type="ORF">PSTEL_11885</name>
</gene>
<sequence>MDDENEAAFRLRLKRKKGASCKIIRVFGFSVNTRRILENGGVLLLIYEQMFAIMKMLISKHLFGGALHAEKIYRTYRGNRISGQ</sequence>
<dbReference type="STRING" id="169760.PSTEL_11885"/>
<organism evidence="1 2">
    <name type="scientific">Paenibacillus stellifer</name>
    <dbReference type="NCBI Taxonomy" id="169760"/>
    <lineage>
        <taxon>Bacteria</taxon>
        <taxon>Bacillati</taxon>
        <taxon>Bacillota</taxon>
        <taxon>Bacilli</taxon>
        <taxon>Bacillales</taxon>
        <taxon>Paenibacillaceae</taxon>
        <taxon>Paenibacillus</taxon>
    </lineage>
</organism>
<evidence type="ECO:0000313" key="2">
    <source>
        <dbReference type="Proteomes" id="UP000029507"/>
    </source>
</evidence>
<proteinExistence type="predicted"/>
<reference evidence="1 2" key="1">
    <citation type="submission" date="2014-08" db="EMBL/GenBank/DDBJ databases">
        <title>Comparative genomics of the Paenibacillus odorifer group.</title>
        <authorList>
            <person name="den Bakker H.C."/>
            <person name="Tsai Y.-C."/>
            <person name="Martin N."/>
            <person name="Korlach J."/>
            <person name="Wiedmann M."/>
        </authorList>
    </citation>
    <scope>NUCLEOTIDE SEQUENCE [LARGE SCALE GENOMIC DNA]</scope>
    <source>
        <strain evidence="1 2">DSM 14472</strain>
    </source>
</reference>
<protein>
    <submittedName>
        <fullName evidence="1">Uncharacterized protein</fullName>
    </submittedName>
</protein>
<dbReference type="KEGG" id="pste:PSTEL_11885"/>
<evidence type="ECO:0000313" key="1">
    <source>
        <dbReference type="EMBL" id="AIQ63677.1"/>
    </source>
</evidence>
<dbReference type="EMBL" id="CP009286">
    <property type="protein sequence ID" value="AIQ63677.1"/>
    <property type="molecule type" value="Genomic_DNA"/>
</dbReference>
<dbReference type="HOGENOM" id="CLU_2524447_0_0_9"/>
<name>A0A089LRY0_9BACL</name>
<accession>A0A089LRY0</accession>
<keyword evidence="2" id="KW-1185">Reference proteome</keyword>